<keyword evidence="6" id="KW-0862">Zinc</keyword>
<dbReference type="Gene3D" id="1.10.1380.10">
    <property type="entry name" value="Neutral endopeptidase , domain2"/>
    <property type="match status" value="1"/>
</dbReference>
<dbReference type="Proteomes" id="UP000008641">
    <property type="component" value="Chromosome"/>
</dbReference>
<dbReference type="RefSeq" id="WP_013599083.1">
    <property type="nucleotide sequence ID" value="NC_015144.1"/>
</dbReference>
<keyword evidence="8" id="KW-0732">Signal</keyword>
<dbReference type="GO" id="GO:0016485">
    <property type="term" value="P:protein processing"/>
    <property type="evidence" value="ECO:0007669"/>
    <property type="project" value="TreeGrafter"/>
</dbReference>
<dbReference type="PANTHER" id="PTHR11733:SF167">
    <property type="entry name" value="FI17812P1-RELATED"/>
    <property type="match status" value="1"/>
</dbReference>
<dbReference type="CDD" id="cd08662">
    <property type="entry name" value="M13"/>
    <property type="match status" value="1"/>
</dbReference>
<comment type="cofactor">
    <cofactor evidence="1">
        <name>Zn(2+)</name>
        <dbReference type="ChEBI" id="CHEBI:29105"/>
    </cofactor>
</comment>
<evidence type="ECO:0000256" key="3">
    <source>
        <dbReference type="ARBA" id="ARBA00022670"/>
    </source>
</evidence>
<comment type="similarity">
    <text evidence="2">Belongs to the peptidase M13 family.</text>
</comment>
<feature type="chain" id="PRO_5003253712" evidence="8">
    <location>
        <begin position="20"/>
        <end position="669"/>
    </location>
</feature>
<evidence type="ECO:0000259" key="9">
    <source>
        <dbReference type="Pfam" id="PF01431"/>
    </source>
</evidence>
<protein>
    <submittedName>
        <fullName evidence="11">Endothelin-converting enzyme 1</fullName>
        <ecNumber evidence="11">3.4.24.71</ecNumber>
    </submittedName>
</protein>
<evidence type="ECO:0000313" key="12">
    <source>
        <dbReference type="Proteomes" id="UP000008641"/>
    </source>
</evidence>
<evidence type="ECO:0000313" key="11">
    <source>
        <dbReference type="EMBL" id="ADX68695.1"/>
    </source>
</evidence>
<keyword evidence="4" id="KW-0479">Metal-binding</keyword>
<reference evidence="12" key="2">
    <citation type="journal article" date="2011" name="Stand. Genomic Sci.">
        <title>Complete genome sequence of Weeksella virosa type strain (9751T).</title>
        <authorList>
            <person name="Lang E."/>
            <person name="Teshima H."/>
            <person name="Lucas S."/>
            <person name="Lapidus A."/>
            <person name="Hammon N."/>
            <person name="Deshpande S."/>
            <person name="Nolan M."/>
            <person name="Cheng J."/>
            <person name="Pitluck S."/>
            <person name="Liolios K."/>
            <person name="Pagani I."/>
            <person name="Mikhailova N."/>
            <person name="Ivanova N."/>
            <person name="Mavromatis K."/>
            <person name="Pati A."/>
            <person name="Tapia R."/>
            <person name="Han C."/>
            <person name="Goodwin L."/>
            <person name="Chen A."/>
            <person name="Palaniappan K."/>
            <person name="Land M."/>
            <person name="Hauser L."/>
            <person name="Chang Y."/>
            <person name="Jeffries C."/>
            <person name="Brambilla E."/>
            <person name="Kopitz M."/>
            <person name="Rohde M."/>
            <person name="Goker M."/>
            <person name="Tindall B."/>
            <person name="Detter J."/>
            <person name="Woyke T."/>
            <person name="Bristow J."/>
            <person name="Eisen J."/>
            <person name="Markowitz V."/>
            <person name="Hugenholtz P."/>
            <person name="Klenk H."/>
            <person name="Kyrpides N."/>
        </authorList>
    </citation>
    <scope>NUCLEOTIDE SEQUENCE [LARGE SCALE GENOMIC DNA]</scope>
    <source>
        <strain evidence="12">ATCC 43766 / DSM 16922 / JCM 21250 / NBRC 16016 / NCTC 11634 / CL345/78</strain>
    </source>
</reference>
<dbReference type="GO" id="GO:0005886">
    <property type="term" value="C:plasma membrane"/>
    <property type="evidence" value="ECO:0007669"/>
    <property type="project" value="TreeGrafter"/>
</dbReference>
<dbReference type="Pfam" id="PF05649">
    <property type="entry name" value="Peptidase_M13_N"/>
    <property type="match status" value="1"/>
</dbReference>
<evidence type="ECO:0000256" key="2">
    <source>
        <dbReference type="ARBA" id="ARBA00007357"/>
    </source>
</evidence>
<keyword evidence="12" id="KW-1185">Reference proteome</keyword>
<dbReference type="Pfam" id="PF01431">
    <property type="entry name" value="Peptidase_M13"/>
    <property type="match status" value="1"/>
</dbReference>
<evidence type="ECO:0000256" key="1">
    <source>
        <dbReference type="ARBA" id="ARBA00001947"/>
    </source>
</evidence>
<accession>F0P1P8</accession>
<dbReference type="KEGG" id="wvi:Weevi_2019"/>
<dbReference type="GO" id="GO:0004222">
    <property type="term" value="F:metalloendopeptidase activity"/>
    <property type="evidence" value="ECO:0007669"/>
    <property type="project" value="UniProtKB-EC"/>
</dbReference>
<reference evidence="11 12" key="1">
    <citation type="journal article" date="2011" name="Stand. Genomic Sci.">
        <title>Complete genome sequence of Weeksella virosa type strain (9751).</title>
        <authorList>
            <person name="Lang E."/>
            <person name="Teshima H."/>
            <person name="Lucas S."/>
            <person name="Lapidus A."/>
            <person name="Hammon N."/>
            <person name="Deshpande S."/>
            <person name="Nolan M."/>
            <person name="Cheng J.F."/>
            <person name="Pitluck S."/>
            <person name="Liolios K."/>
            <person name="Pagani I."/>
            <person name="Mikhailova N."/>
            <person name="Ivanova N."/>
            <person name="Mavromatis K."/>
            <person name="Pati A."/>
            <person name="Tapia R."/>
            <person name="Han C."/>
            <person name="Goodwin L."/>
            <person name="Chen A."/>
            <person name="Palaniappan K."/>
            <person name="Land M."/>
            <person name="Hauser L."/>
            <person name="Chang Y.J."/>
            <person name="Jeffries C.D."/>
            <person name="Brambilla E.M."/>
            <person name="Kopitz M."/>
            <person name="Rohde M."/>
            <person name="Goker M."/>
            <person name="Tindall B.J."/>
            <person name="Detter J.C."/>
            <person name="Woyke T."/>
            <person name="Bristow J."/>
            <person name="Eisen J.A."/>
            <person name="Markowitz V."/>
            <person name="Hugenholtz P."/>
            <person name="Klenk H.P."/>
            <person name="Kyrpides N.C."/>
        </authorList>
    </citation>
    <scope>NUCLEOTIDE SEQUENCE [LARGE SCALE GENOMIC DNA]</scope>
    <source>
        <strain evidence="12">ATCC 43766 / DSM 16922 / JCM 21250 / NBRC 16016 / NCTC 11634 / CL345/78</strain>
    </source>
</reference>
<evidence type="ECO:0000256" key="7">
    <source>
        <dbReference type="ARBA" id="ARBA00023049"/>
    </source>
</evidence>
<dbReference type="InterPro" id="IPR042089">
    <property type="entry name" value="Peptidase_M13_dom_2"/>
</dbReference>
<evidence type="ECO:0000256" key="5">
    <source>
        <dbReference type="ARBA" id="ARBA00022801"/>
    </source>
</evidence>
<dbReference type="PROSITE" id="PS51885">
    <property type="entry name" value="NEPRILYSIN"/>
    <property type="match status" value="1"/>
</dbReference>
<proteinExistence type="inferred from homology"/>
<evidence type="ECO:0000259" key="10">
    <source>
        <dbReference type="Pfam" id="PF05649"/>
    </source>
</evidence>
<dbReference type="EC" id="3.4.24.71" evidence="11"/>
<dbReference type="InterPro" id="IPR008753">
    <property type="entry name" value="Peptidase_M13_N"/>
</dbReference>
<dbReference type="eggNOG" id="COG3590">
    <property type="taxonomic scope" value="Bacteria"/>
</dbReference>
<dbReference type="AlphaFoldDB" id="F0P1P8"/>
<keyword evidence="7" id="KW-0482">Metalloprotease</keyword>
<feature type="domain" description="Peptidase M13 C-terminal" evidence="9">
    <location>
        <begin position="464"/>
        <end position="665"/>
    </location>
</feature>
<dbReference type="SUPFAM" id="SSF55486">
    <property type="entry name" value="Metalloproteases ('zincins'), catalytic domain"/>
    <property type="match status" value="1"/>
</dbReference>
<dbReference type="EMBL" id="CP002455">
    <property type="protein sequence ID" value="ADX68695.1"/>
    <property type="molecule type" value="Genomic_DNA"/>
</dbReference>
<dbReference type="PRINTS" id="PR00786">
    <property type="entry name" value="NEPRILYSIN"/>
</dbReference>
<dbReference type="InterPro" id="IPR024079">
    <property type="entry name" value="MetalloPept_cat_dom_sf"/>
</dbReference>
<dbReference type="InterPro" id="IPR000718">
    <property type="entry name" value="Peptidase_M13"/>
</dbReference>
<dbReference type="OrthoDB" id="9775677at2"/>
<feature type="signal peptide" evidence="8">
    <location>
        <begin position="1"/>
        <end position="19"/>
    </location>
</feature>
<gene>
    <name evidence="11" type="ordered locus">Weevi_2019</name>
</gene>
<organism evidence="11 12">
    <name type="scientific">Weeksella virosa (strain ATCC 43766 / DSM 16922 / JCM 21250 / CCUG 30538 / CDC 9751 / IAM 14551 / NBRC 16016 / NCTC 11634 / CL345/78)</name>
    <dbReference type="NCBI Taxonomy" id="865938"/>
    <lineage>
        <taxon>Bacteria</taxon>
        <taxon>Pseudomonadati</taxon>
        <taxon>Bacteroidota</taxon>
        <taxon>Flavobacteriia</taxon>
        <taxon>Flavobacteriales</taxon>
        <taxon>Weeksellaceae</taxon>
        <taxon>Weeksella</taxon>
    </lineage>
</organism>
<evidence type="ECO:0000256" key="6">
    <source>
        <dbReference type="ARBA" id="ARBA00022833"/>
    </source>
</evidence>
<evidence type="ECO:0000256" key="8">
    <source>
        <dbReference type="SAM" id="SignalP"/>
    </source>
</evidence>
<dbReference type="GO" id="GO:0046872">
    <property type="term" value="F:metal ion binding"/>
    <property type="evidence" value="ECO:0007669"/>
    <property type="project" value="UniProtKB-KW"/>
</dbReference>
<dbReference type="STRING" id="865938.Weevi_2019"/>
<sequence>MKKQLMLGGALFTALTATAQEINQFIRMDYMDTSVRPQDDFYNYVNGNWMKKAEIPADRSRWGSFDELRESTDKVTLQLLKDLDGKKHLQGSDEQKITDLYHSYIDLETRNKVGLQPIAPYLEQINNLKSIAELEAYLTKVTPLGLNPFYSFYASADMKNSTINAVYLGGGSLGLGRTYYQVEDERNKETLDHYINYINQLYPYSGSKTKDLKGPRVLAFEKQIAKNLKTVVEARDPDKRYNVYKTKDLKKLVKVVDLEKFMKTYGVNVDEVIISEVKYFEGLNQLLTQENLGDIKAYLTFQLLDRFSSLSTTELDKLNFSFYGQKLAGQKEQRALDKRGLAYVNNNVGELLGKIYVKDNFPAEAKANAEEMISYLFKSFDMHIKNLAWMSPVTKEKALEKLNKFTVKIGYPDKWRDYSGLKITGKSLIENALIIRQWSFQENLKDVGQPVDKSRWGMSPQTVNAYFRPSANEIVFPAAILQSPFYNYKADPAVNFGGIGAVIGHEISHGFDDSGAKYNGDGNLENWWTPQDKEKFKAASAALAAQYDKYEPVKGTFVNGQFTLGENIGDLGGAAVAYDALMMYLKDKGTLPKIDGFTQQQRFFLSWATIWRTKTTDEAVINQVKTDPHSPGYFRAFGPLVNIDAFYDAFDIKKGDKLYVPKKDRIVIW</sequence>
<feature type="domain" description="Peptidase M13 N-terminal" evidence="10">
    <location>
        <begin position="37"/>
        <end position="412"/>
    </location>
</feature>
<evidence type="ECO:0000256" key="4">
    <source>
        <dbReference type="ARBA" id="ARBA00022723"/>
    </source>
</evidence>
<keyword evidence="3" id="KW-0645">Protease</keyword>
<dbReference type="InterPro" id="IPR018497">
    <property type="entry name" value="Peptidase_M13_C"/>
</dbReference>
<dbReference type="HOGENOM" id="CLU_006187_7_2_10"/>
<name>F0P1P8_WEEVC</name>
<keyword evidence="5 11" id="KW-0378">Hydrolase</keyword>
<dbReference type="Gene3D" id="3.40.390.10">
    <property type="entry name" value="Collagenase (Catalytic Domain)"/>
    <property type="match status" value="1"/>
</dbReference>
<dbReference type="PANTHER" id="PTHR11733">
    <property type="entry name" value="ZINC METALLOPROTEASE FAMILY M13 NEPRILYSIN-RELATED"/>
    <property type="match status" value="1"/>
</dbReference>